<feature type="compositionally biased region" description="Polar residues" evidence="1">
    <location>
        <begin position="25"/>
        <end position="35"/>
    </location>
</feature>
<keyword evidence="2" id="KW-0812">Transmembrane</keyword>
<proteinExistence type="predicted"/>
<keyword evidence="2" id="KW-0472">Membrane</keyword>
<organism evidence="3 4">
    <name type="scientific">Microbacterium algihabitans</name>
    <dbReference type="NCBI Taxonomy" id="3075992"/>
    <lineage>
        <taxon>Bacteria</taxon>
        <taxon>Bacillati</taxon>
        <taxon>Actinomycetota</taxon>
        <taxon>Actinomycetes</taxon>
        <taxon>Micrococcales</taxon>
        <taxon>Microbacteriaceae</taxon>
        <taxon>Microbacterium</taxon>
    </lineage>
</organism>
<evidence type="ECO:0008006" key="5">
    <source>
        <dbReference type="Google" id="ProtNLM"/>
    </source>
</evidence>
<dbReference type="EMBL" id="JAWDIU010000008">
    <property type="protein sequence ID" value="MDU0328464.1"/>
    <property type="molecule type" value="Genomic_DNA"/>
</dbReference>
<comment type="caution">
    <text evidence="3">The sequence shown here is derived from an EMBL/GenBank/DDBJ whole genome shotgun (WGS) entry which is preliminary data.</text>
</comment>
<sequence length="103" mass="10736">MTTSDSDAAAAAKQRFQDAADALHNASTNGNNGSAHPTADHVSIEIDEAKQHAASAIDTTLQSTVTAVKRARSTYQQNPKKVLATLGAVAIGLLALVTLLRRL</sequence>
<keyword evidence="2" id="KW-1133">Transmembrane helix</keyword>
<evidence type="ECO:0000256" key="1">
    <source>
        <dbReference type="SAM" id="MobiDB-lite"/>
    </source>
</evidence>
<accession>A0ABU3S015</accession>
<gene>
    <name evidence="3" type="ORF">RWH43_17025</name>
</gene>
<evidence type="ECO:0000313" key="4">
    <source>
        <dbReference type="Proteomes" id="UP001256673"/>
    </source>
</evidence>
<dbReference type="RefSeq" id="WP_316002060.1">
    <property type="nucleotide sequence ID" value="NZ_JAWDIU010000008.1"/>
</dbReference>
<keyword evidence="4" id="KW-1185">Reference proteome</keyword>
<feature type="transmembrane region" description="Helical" evidence="2">
    <location>
        <begin position="82"/>
        <end position="100"/>
    </location>
</feature>
<reference evidence="3 4" key="1">
    <citation type="submission" date="2023-09" db="EMBL/GenBank/DDBJ databases">
        <title>Microbacterium fusihabitans sp. nov., Microbacterium phycihabitans sp. nov., and Microbacterium cervinum sp. nov., isolated from dried seaweeds of beach.</title>
        <authorList>
            <person name="Lee S.D."/>
        </authorList>
    </citation>
    <scope>NUCLEOTIDE SEQUENCE [LARGE SCALE GENOMIC DNA]</scope>
    <source>
        <strain evidence="3 4">KSW2-21</strain>
    </source>
</reference>
<feature type="compositionally biased region" description="Low complexity" evidence="1">
    <location>
        <begin position="1"/>
        <end position="22"/>
    </location>
</feature>
<name>A0ABU3S015_9MICO</name>
<protein>
    <recommendedName>
        <fullName evidence="5">DUF3618 domain-containing protein</fullName>
    </recommendedName>
</protein>
<evidence type="ECO:0000313" key="3">
    <source>
        <dbReference type="EMBL" id="MDU0328464.1"/>
    </source>
</evidence>
<dbReference type="Proteomes" id="UP001256673">
    <property type="component" value="Unassembled WGS sequence"/>
</dbReference>
<feature type="region of interest" description="Disordered" evidence="1">
    <location>
        <begin position="1"/>
        <end position="40"/>
    </location>
</feature>
<evidence type="ECO:0000256" key="2">
    <source>
        <dbReference type="SAM" id="Phobius"/>
    </source>
</evidence>